<keyword evidence="3" id="KW-1185">Reference proteome</keyword>
<evidence type="ECO:0000313" key="3">
    <source>
        <dbReference type="Proteomes" id="UP001232001"/>
    </source>
</evidence>
<evidence type="ECO:0000256" key="1">
    <source>
        <dbReference type="SAM" id="Coils"/>
    </source>
</evidence>
<dbReference type="RefSeq" id="WP_279649997.1">
    <property type="nucleotide sequence ID" value="NZ_CP122539.1"/>
</dbReference>
<keyword evidence="1" id="KW-0175">Coiled coil</keyword>
<organism evidence="2 3">
    <name type="scientific">Tenacibaculum tangerinum</name>
    <dbReference type="NCBI Taxonomy" id="3038772"/>
    <lineage>
        <taxon>Bacteria</taxon>
        <taxon>Pseudomonadati</taxon>
        <taxon>Bacteroidota</taxon>
        <taxon>Flavobacteriia</taxon>
        <taxon>Flavobacteriales</taxon>
        <taxon>Flavobacteriaceae</taxon>
        <taxon>Tenacibaculum</taxon>
    </lineage>
</organism>
<sequence length="176" mass="19826">MLRVILLFFVVLLVSCQNEKKPSEEESQTTVSTEGVYVTVLPINTDTFNQQLIVNGKIHAIQKAELRFKTSNQLATVNVRNGEKVKHGRVIASLENELLKNEVQKAEIDVQKSENKLSEEKINYDSEKLPEKVLANLKVKSGVVESKNNLEKARIQYSQTFLKAPFTGVVANVEKK</sequence>
<name>A0ABY8KZ51_9FLAO</name>
<proteinExistence type="predicted"/>
<dbReference type="PROSITE" id="PS51257">
    <property type="entry name" value="PROKAR_LIPOPROTEIN"/>
    <property type="match status" value="1"/>
</dbReference>
<accession>A0ABY8KZ51</accession>
<dbReference type="PANTHER" id="PTHR30469">
    <property type="entry name" value="MULTIDRUG RESISTANCE PROTEIN MDTA"/>
    <property type="match status" value="1"/>
</dbReference>
<gene>
    <name evidence="2" type="ORF">P8625_08270</name>
</gene>
<dbReference type="Proteomes" id="UP001232001">
    <property type="component" value="Chromosome"/>
</dbReference>
<dbReference type="SUPFAM" id="SSF111369">
    <property type="entry name" value="HlyD-like secretion proteins"/>
    <property type="match status" value="1"/>
</dbReference>
<dbReference type="Gene3D" id="1.10.287.470">
    <property type="entry name" value="Helix hairpin bin"/>
    <property type="match status" value="1"/>
</dbReference>
<evidence type="ECO:0000313" key="2">
    <source>
        <dbReference type="EMBL" id="WGH74116.1"/>
    </source>
</evidence>
<feature type="coiled-coil region" evidence="1">
    <location>
        <begin position="96"/>
        <end position="123"/>
    </location>
</feature>
<dbReference type="Gene3D" id="2.40.50.100">
    <property type="match status" value="1"/>
</dbReference>
<dbReference type="EMBL" id="CP122539">
    <property type="protein sequence ID" value="WGH74116.1"/>
    <property type="molecule type" value="Genomic_DNA"/>
</dbReference>
<protein>
    <submittedName>
        <fullName evidence="2">Biotin/lipoyl-binding protein</fullName>
    </submittedName>
</protein>
<reference evidence="2 3" key="1">
    <citation type="submission" date="2023-04" db="EMBL/GenBank/DDBJ databases">
        <title>Tenacibaculum tangerinum sp. nov., isolated from sea tidal flat of South Korea.</title>
        <authorList>
            <person name="Lee S.H."/>
            <person name="Kim J.-J."/>
        </authorList>
    </citation>
    <scope>NUCLEOTIDE SEQUENCE [LARGE SCALE GENOMIC DNA]</scope>
    <source>
        <strain evidence="2 3">GRR-S3-23</strain>
    </source>
</reference>
<dbReference type="PANTHER" id="PTHR30469:SF15">
    <property type="entry name" value="HLYD FAMILY OF SECRETION PROTEINS"/>
    <property type="match status" value="1"/>
</dbReference>